<dbReference type="InterPro" id="IPR006222">
    <property type="entry name" value="GCVT_N"/>
</dbReference>
<dbReference type="Pfam" id="PF01571">
    <property type="entry name" value="GCV_T"/>
    <property type="match status" value="1"/>
</dbReference>
<dbReference type="EMBL" id="UINC01067052">
    <property type="protein sequence ID" value="SVB98357.1"/>
    <property type="molecule type" value="Genomic_DNA"/>
</dbReference>
<dbReference type="InterPro" id="IPR028896">
    <property type="entry name" value="GcvT/YgfZ/DmdA"/>
</dbReference>
<dbReference type="InterPro" id="IPR027266">
    <property type="entry name" value="TrmE/GcvT-like"/>
</dbReference>
<feature type="non-terminal residue" evidence="2">
    <location>
        <position position="331"/>
    </location>
</feature>
<proteinExistence type="predicted"/>
<name>A0A382IGK1_9ZZZZ</name>
<dbReference type="PANTHER" id="PTHR43757">
    <property type="entry name" value="AMINOMETHYLTRANSFERASE"/>
    <property type="match status" value="1"/>
</dbReference>
<protein>
    <recommendedName>
        <fullName evidence="1">GCVT N-terminal domain-containing protein</fullName>
    </recommendedName>
</protein>
<evidence type="ECO:0000313" key="2">
    <source>
        <dbReference type="EMBL" id="SVB98357.1"/>
    </source>
</evidence>
<sequence>MHESISLSRFTIKALPNDGARPRELSANMKPHPLSYMELPFDPEYSLYNSRMTPEHLSHVSDDEQYWAVRQKVIFRNTGEFPVQIAGPDAEVFANRVFARDVSRMKVGRCAYNFALYHHGGMITDGVILRLAEEKFWMAQADGELMKWYMAHVADLDVAICDPGVWVTQIQGPRSMDVLRDATDGDFPSPWRYFDIAEVSIAGEQVLITRTGFSNELGWEFYLRPGNNAEAIGERIWEAGQKYGIILTGVPVFRARRIEAGLMSQAEFDETTTPFDVGLGHFLHADKVADFVGRSSLEETDKRSRTFGMRVRDGIAQLGRNITINSKTVGK</sequence>
<feature type="domain" description="GCVT N-terminal" evidence="1">
    <location>
        <begin position="58"/>
        <end position="287"/>
    </location>
</feature>
<dbReference type="PIRSF" id="PIRSF006487">
    <property type="entry name" value="GcvT"/>
    <property type="match status" value="1"/>
</dbReference>
<evidence type="ECO:0000259" key="1">
    <source>
        <dbReference type="Pfam" id="PF01571"/>
    </source>
</evidence>
<organism evidence="2">
    <name type="scientific">marine metagenome</name>
    <dbReference type="NCBI Taxonomy" id="408172"/>
    <lineage>
        <taxon>unclassified sequences</taxon>
        <taxon>metagenomes</taxon>
        <taxon>ecological metagenomes</taxon>
    </lineage>
</organism>
<reference evidence="2" key="1">
    <citation type="submission" date="2018-05" db="EMBL/GenBank/DDBJ databases">
        <authorList>
            <person name="Lanie J.A."/>
            <person name="Ng W.-L."/>
            <person name="Kazmierczak K.M."/>
            <person name="Andrzejewski T.M."/>
            <person name="Davidsen T.M."/>
            <person name="Wayne K.J."/>
            <person name="Tettelin H."/>
            <person name="Glass J.I."/>
            <person name="Rusch D."/>
            <person name="Podicherti R."/>
            <person name="Tsui H.-C.T."/>
            <person name="Winkler M.E."/>
        </authorList>
    </citation>
    <scope>NUCLEOTIDE SEQUENCE</scope>
</reference>
<gene>
    <name evidence="2" type="ORF">METZ01_LOCUS251211</name>
</gene>
<dbReference type="AlphaFoldDB" id="A0A382IGK1"/>
<dbReference type="PANTHER" id="PTHR43757:SF2">
    <property type="entry name" value="AMINOMETHYLTRANSFERASE, MITOCHONDRIAL"/>
    <property type="match status" value="1"/>
</dbReference>
<dbReference type="Gene3D" id="3.30.1360.120">
    <property type="entry name" value="Probable tRNA modification gtpase trme, domain 1"/>
    <property type="match status" value="1"/>
</dbReference>
<dbReference type="SUPFAM" id="SSF103025">
    <property type="entry name" value="Folate-binding domain"/>
    <property type="match status" value="1"/>
</dbReference>
<accession>A0A382IGK1</accession>